<feature type="compositionally biased region" description="Polar residues" evidence="8">
    <location>
        <begin position="258"/>
        <end position="272"/>
    </location>
</feature>
<dbReference type="PANTHER" id="PTHR24388">
    <property type="entry name" value="ZINC FINGER PROTEIN"/>
    <property type="match status" value="1"/>
</dbReference>
<proteinExistence type="inferred from homology"/>
<feature type="domain" description="C2H2-type" evidence="9">
    <location>
        <begin position="434"/>
        <end position="461"/>
    </location>
</feature>
<evidence type="ECO:0000256" key="6">
    <source>
        <dbReference type="ARBA" id="ARBA00023242"/>
    </source>
</evidence>
<keyword evidence="3" id="KW-0677">Repeat</keyword>
<evidence type="ECO:0000259" key="9">
    <source>
        <dbReference type="PROSITE" id="PS50157"/>
    </source>
</evidence>
<dbReference type="InterPro" id="IPR050527">
    <property type="entry name" value="Snail/Krueppel_Znf"/>
</dbReference>
<dbReference type="Ensembl" id="ENSEBUT00000004201.1">
    <property type="protein sequence ID" value="ENSEBUP00000003807.1"/>
    <property type="gene ID" value="ENSEBUG00000002721.1"/>
</dbReference>
<dbReference type="GO" id="GO:0000978">
    <property type="term" value="F:RNA polymerase II cis-regulatory region sequence-specific DNA binding"/>
    <property type="evidence" value="ECO:0007669"/>
    <property type="project" value="TreeGrafter"/>
</dbReference>
<feature type="domain" description="C2H2-type" evidence="9">
    <location>
        <begin position="490"/>
        <end position="517"/>
    </location>
</feature>
<evidence type="ECO:0000256" key="2">
    <source>
        <dbReference type="ARBA" id="ARBA00022723"/>
    </source>
</evidence>
<dbReference type="FunFam" id="3.30.160.60:FF:003288">
    <property type="entry name" value="Uncharacterized protein"/>
    <property type="match status" value="2"/>
</dbReference>
<keyword evidence="5" id="KW-0862">Zinc</keyword>
<dbReference type="FunFam" id="3.30.160.60:FF:000446">
    <property type="entry name" value="Zinc finger protein"/>
    <property type="match status" value="1"/>
</dbReference>
<evidence type="ECO:0000256" key="4">
    <source>
        <dbReference type="ARBA" id="ARBA00022771"/>
    </source>
</evidence>
<reference evidence="10" key="1">
    <citation type="submission" date="2025-08" db="UniProtKB">
        <authorList>
            <consortium name="Ensembl"/>
        </authorList>
    </citation>
    <scope>IDENTIFICATION</scope>
</reference>
<dbReference type="GO" id="GO:0005634">
    <property type="term" value="C:nucleus"/>
    <property type="evidence" value="ECO:0007669"/>
    <property type="project" value="UniProtKB-ARBA"/>
</dbReference>
<keyword evidence="4 7" id="KW-0863">Zinc-finger</keyword>
<keyword evidence="2" id="KW-0479">Metal-binding</keyword>
<reference evidence="10" key="2">
    <citation type="submission" date="2025-09" db="UniProtKB">
        <authorList>
            <consortium name="Ensembl"/>
        </authorList>
    </citation>
    <scope>IDENTIFICATION</scope>
</reference>
<evidence type="ECO:0000313" key="11">
    <source>
        <dbReference type="Proteomes" id="UP000694388"/>
    </source>
</evidence>
<evidence type="ECO:0000256" key="5">
    <source>
        <dbReference type="ARBA" id="ARBA00022833"/>
    </source>
</evidence>
<feature type="domain" description="C2H2-type" evidence="9">
    <location>
        <begin position="378"/>
        <end position="405"/>
    </location>
</feature>
<dbReference type="FunFam" id="3.30.160.60:FF:002343">
    <property type="entry name" value="Zinc finger protein 33A"/>
    <property type="match status" value="2"/>
</dbReference>
<protein>
    <recommendedName>
        <fullName evidence="9">C2H2-type domain-containing protein</fullName>
    </recommendedName>
</protein>
<evidence type="ECO:0000256" key="7">
    <source>
        <dbReference type="PROSITE-ProRule" id="PRU00042"/>
    </source>
</evidence>
<dbReference type="FunFam" id="3.30.160.60:FF:000072">
    <property type="entry name" value="zinc finger protein 143 isoform X1"/>
    <property type="match status" value="1"/>
</dbReference>
<feature type="domain" description="C2H2-type" evidence="9">
    <location>
        <begin position="462"/>
        <end position="489"/>
    </location>
</feature>
<keyword evidence="6" id="KW-0539">Nucleus</keyword>
<dbReference type="FunFam" id="3.30.160.60:FF:000624">
    <property type="entry name" value="zinc finger protein 697"/>
    <property type="match status" value="1"/>
</dbReference>
<dbReference type="GO" id="GO:0008270">
    <property type="term" value="F:zinc ion binding"/>
    <property type="evidence" value="ECO:0007669"/>
    <property type="project" value="UniProtKB-KW"/>
</dbReference>
<organism evidence="10 11">
    <name type="scientific">Eptatretus burgeri</name>
    <name type="common">Inshore hagfish</name>
    <dbReference type="NCBI Taxonomy" id="7764"/>
    <lineage>
        <taxon>Eukaryota</taxon>
        <taxon>Metazoa</taxon>
        <taxon>Chordata</taxon>
        <taxon>Craniata</taxon>
        <taxon>Vertebrata</taxon>
        <taxon>Cyclostomata</taxon>
        <taxon>Myxini</taxon>
        <taxon>Myxiniformes</taxon>
        <taxon>Myxinidae</taxon>
        <taxon>Eptatretinae</taxon>
        <taxon>Eptatretus</taxon>
    </lineage>
</organism>
<dbReference type="FunFam" id="3.30.160.60:FF:001290">
    <property type="entry name" value="Zinc finger 45-like"/>
    <property type="match status" value="1"/>
</dbReference>
<evidence type="ECO:0000256" key="3">
    <source>
        <dbReference type="ARBA" id="ARBA00022737"/>
    </source>
</evidence>
<feature type="domain" description="C2H2-type" evidence="9">
    <location>
        <begin position="574"/>
        <end position="601"/>
    </location>
</feature>
<evidence type="ECO:0000313" key="10">
    <source>
        <dbReference type="Ensembl" id="ENSEBUP00000003807.1"/>
    </source>
</evidence>
<dbReference type="InterPro" id="IPR013087">
    <property type="entry name" value="Znf_C2H2_type"/>
</dbReference>
<dbReference type="AlphaFoldDB" id="A0A8C4NA12"/>
<evidence type="ECO:0000256" key="8">
    <source>
        <dbReference type="SAM" id="MobiDB-lite"/>
    </source>
</evidence>
<accession>A0A8C4NA12</accession>
<dbReference type="GO" id="GO:0000981">
    <property type="term" value="F:DNA-binding transcription factor activity, RNA polymerase II-specific"/>
    <property type="evidence" value="ECO:0007669"/>
    <property type="project" value="TreeGrafter"/>
</dbReference>
<dbReference type="PROSITE" id="PS50157">
    <property type="entry name" value="ZINC_FINGER_C2H2_2"/>
    <property type="match status" value="9"/>
</dbReference>
<name>A0A8C4NA12_EPTBU</name>
<dbReference type="PANTHER" id="PTHR24388:SF53">
    <property type="entry name" value="CHORION TRANSCRIPTION FACTOR CF2-RELATED"/>
    <property type="match status" value="1"/>
</dbReference>
<comment type="similarity">
    <text evidence="1">Belongs to the krueppel C2H2-type zinc-finger protein family.</text>
</comment>
<feature type="domain" description="C2H2-type" evidence="9">
    <location>
        <begin position="406"/>
        <end position="433"/>
    </location>
</feature>
<sequence length="604" mass="66955">MVQESYTKQVMDDTKLFPAWLQDHGLTLETAQAIVSELGIKTPGALGACSGSLTMRAELFSLAKQKLPFAMYAEFRRFVESRLEPQYVQAGSPLLVAVLHSMLIAVSQELSKCAQKLISFDIVPASQDSQEEAFGDAGLRILDVCSLQQQDKNMNSELVLPVVIPQVPSCSETSTSGLFCGEIDEKLEDTQHLNTSIVESICEVSNKTKEINHCVIDDDIIQGSGQVGVVSDGDLKFETSESSSYGEPHAIEDGNIHGNISPSSQENLSTQNVKEEPCISANVELSAAMLIPTDDIVALEDGNFHNDIVASSQEILNHVQVKQEHDADENLDVSTNSAAETSLEKPRLLSCSRCSDMFLTEDELQLHMDTHHKKGGLYKCTVCRKNFSTKQSVKIHNRIHTGERPYKCSVCGKSFTAKNSVTIHMRTHTGERLFKCPVCGRTFTIAHHVKSHMKTHTGERPYKCFVCGKNFSEKSSVKIPMRTHTGERPFKCSVCGKSFTAKNSVTIHMRTHTGERLFECPVCARTFTVAHHVKSHMKTHTGERPYNCFVCGKTFSEKSSVKIHMRTHTGERPYKCSVCGRGFSARNSVKIHMSTHSAQEYNVI</sequence>
<evidence type="ECO:0000256" key="1">
    <source>
        <dbReference type="ARBA" id="ARBA00006991"/>
    </source>
</evidence>
<dbReference type="PROSITE" id="PS00028">
    <property type="entry name" value="ZINC_FINGER_C2H2_1"/>
    <property type="match status" value="7"/>
</dbReference>
<dbReference type="Gene3D" id="3.30.160.60">
    <property type="entry name" value="Classic Zinc Finger"/>
    <property type="match status" value="8"/>
</dbReference>
<dbReference type="Pfam" id="PF00096">
    <property type="entry name" value="zf-C2H2"/>
    <property type="match status" value="7"/>
</dbReference>
<dbReference type="GeneTree" id="ENSGT01150000286971"/>
<dbReference type="SUPFAM" id="SSF57667">
    <property type="entry name" value="beta-beta-alpha zinc fingers"/>
    <property type="match status" value="5"/>
</dbReference>
<feature type="domain" description="C2H2-type" evidence="9">
    <location>
        <begin position="518"/>
        <end position="545"/>
    </location>
</feature>
<dbReference type="InterPro" id="IPR036236">
    <property type="entry name" value="Znf_C2H2_sf"/>
</dbReference>
<dbReference type="Proteomes" id="UP000694388">
    <property type="component" value="Unplaced"/>
</dbReference>
<dbReference type="SMART" id="SM00355">
    <property type="entry name" value="ZnF_C2H2"/>
    <property type="match status" value="9"/>
</dbReference>
<feature type="region of interest" description="Disordered" evidence="8">
    <location>
        <begin position="238"/>
        <end position="273"/>
    </location>
</feature>
<keyword evidence="11" id="KW-1185">Reference proteome</keyword>
<feature type="domain" description="C2H2-type" evidence="9">
    <location>
        <begin position="349"/>
        <end position="371"/>
    </location>
</feature>
<feature type="domain" description="C2H2-type" evidence="9">
    <location>
        <begin position="546"/>
        <end position="573"/>
    </location>
</feature>